<protein>
    <submittedName>
        <fullName evidence="2">Uncharacterized protein</fullName>
    </submittedName>
</protein>
<feature type="compositionally biased region" description="Gly residues" evidence="1">
    <location>
        <begin position="210"/>
        <end position="235"/>
    </location>
</feature>
<feature type="compositionally biased region" description="Basic and acidic residues" evidence="1">
    <location>
        <begin position="187"/>
        <end position="205"/>
    </location>
</feature>
<evidence type="ECO:0000256" key="1">
    <source>
        <dbReference type="SAM" id="MobiDB-lite"/>
    </source>
</evidence>
<feature type="compositionally biased region" description="Basic and acidic residues" evidence="1">
    <location>
        <begin position="74"/>
        <end position="92"/>
    </location>
</feature>
<accession>A0A645AET1</accession>
<gene>
    <name evidence="2" type="ORF">SDC9_97534</name>
</gene>
<feature type="region of interest" description="Disordered" evidence="1">
    <location>
        <begin position="1"/>
        <end position="34"/>
    </location>
</feature>
<proteinExistence type="predicted"/>
<feature type="compositionally biased region" description="Basic and acidic residues" evidence="1">
    <location>
        <begin position="101"/>
        <end position="115"/>
    </location>
</feature>
<feature type="compositionally biased region" description="Basic residues" evidence="1">
    <location>
        <begin position="244"/>
        <end position="257"/>
    </location>
</feature>
<dbReference type="EMBL" id="VSSQ01013128">
    <property type="protein sequence ID" value="MPM50791.1"/>
    <property type="molecule type" value="Genomic_DNA"/>
</dbReference>
<comment type="caution">
    <text evidence="2">The sequence shown here is derived from an EMBL/GenBank/DDBJ whole genome shotgun (WGS) entry which is preliminary data.</text>
</comment>
<feature type="region of interest" description="Disordered" evidence="1">
    <location>
        <begin position="66"/>
        <end position="328"/>
    </location>
</feature>
<reference evidence="2" key="1">
    <citation type="submission" date="2019-08" db="EMBL/GenBank/DDBJ databases">
        <authorList>
            <person name="Kucharzyk K."/>
            <person name="Murdoch R.W."/>
            <person name="Higgins S."/>
            <person name="Loffler F."/>
        </authorList>
    </citation>
    <scope>NUCLEOTIDE SEQUENCE</scope>
</reference>
<name>A0A645AET1_9ZZZZ</name>
<dbReference type="AlphaFoldDB" id="A0A645AET1"/>
<sequence length="328" mass="34179">MGQHAGVHRHQGDPVGHHVVHLPGDPGPLGQPGLGQPGLLGLVAGPLGLLPGPLGRRPTHHLLLPAAPQTTDQGGDRQARPEQQELEHDRRGPGGLPGGDLGHDDLDDLGHQEAGRRRHHGADPPGPVREHGLDDQGSAGGGRVHRQARPDHQGRHDRAPVAQGEHGEGHQSRDGGDQGEGPPIGTYDDRRQVVHPEEHRDRPGDHGVLPGRGGVLPGRGGALPGRGGALPGRGGRTGRERAGHGRAGRGRAGRGRGGHVPSLPGGRPGHDRPSAGTGRPIGRHRARRWAGVVLARRPSTPAVRWPTGRADPAPPPMRRPVDCDGLGP</sequence>
<feature type="compositionally biased region" description="Basic and acidic residues" evidence="1">
    <location>
        <begin position="148"/>
        <end position="176"/>
    </location>
</feature>
<organism evidence="2">
    <name type="scientific">bioreactor metagenome</name>
    <dbReference type="NCBI Taxonomy" id="1076179"/>
    <lineage>
        <taxon>unclassified sequences</taxon>
        <taxon>metagenomes</taxon>
        <taxon>ecological metagenomes</taxon>
    </lineage>
</organism>
<evidence type="ECO:0000313" key="2">
    <source>
        <dbReference type="EMBL" id="MPM50791.1"/>
    </source>
</evidence>